<comment type="caution">
    <text evidence="2">The sequence shown here is derived from an EMBL/GenBank/DDBJ whole genome shotgun (WGS) entry which is preliminary data.</text>
</comment>
<dbReference type="Proteomes" id="UP000652761">
    <property type="component" value="Unassembled WGS sequence"/>
</dbReference>
<dbReference type="AlphaFoldDB" id="A0A843XEQ3"/>
<protein>
    <submittedName>
        <fullName evidence="2">Uncharacterized protein</fullName>
    </submittedName>
</protein>
<reference evidence="2" key="1">
    <citation type="submission" date="2017-07" db="EMBL/GenBank/DDBJ databases">
        <title>Taro Niue Genome Assembly and Annotation.</title>
        <authorList>
            <person name="Atibalentja N."/>
            <person name="Keating K."/>
            <person name="Fields C.J."/>
        </authorList>
    </citation>
    <scope>NUCLEOTIDE SEQUENCE</scope>
    <source>
        <strain evidence="2">Niue_2</strain>
        <tissue evidence="2">Leaf</tissue>
    </source>
</reference>
<dbReference type="EMBL" id="NMUH01007876">
    <property type="protein sequence ID" value="MQM17968.1"/>
    <property type="molecule type" value="Genomic_DNA"/>
</dbReference>
<feature type="region of interest" description="Disordered" evidence="1">
    <location>
        <begin position="1"/>
        <end position="43"/>
    </location>
</feature>
<keyword evidence="3" id="KW-1185">Reference proteome</keyword>
<feature type="region of interest" description="Disordered" evidence="1">
    <location>
        <begin position="65"/>
        <end position="87"/>
    </location>
</feature>
<gene>
    <name evidence="2" type="ORF">Taro_050952</name>
</gene>
<feature type="compositionally biased region" description="Basic residues" evidence="1">
    <location>
        <begin position="1"/>
        <end position="10"/>
    </location>
</feature>
<feature type="compositionally biased region" description="Basic and acidic residues" evidence="1">
    <location>
        <begin position="72"/>
        <end position="85"/>
    </location>
</feature>
<evidence type="ECO:0000313" key="2">
    <source>
        <dbReference type="EMBL" id="MQM17968.1"/>
    </source>
</evidence>
<name>A0A843XEQ3_COLES</name>
<evidence type="ECO:0000256" key="1">
    <source>
        <dbReference type="SAM" id="MobiDB-lite"/>
    </source>
</evidence>
<proteinExistence type="predicted"/>
<accession>A0A843XEQ3</accession>
<organism evidence="2 3">
    <name type="scientific">Colocasia esculenta</name>
    <name type="common">Wild taro</name>
    <name type="synonym">Arum esculentum</name>
    <dbReference type="NCBI Taxonomy" id="4460"/>
    <lineage>
        <taxon>Eukaryota</taxon>
        <taxon>Viridiplantae</taxon>
        <taxon>Streptophyta</taxon>
        <taxon>Embryophyta</taxon>
        <taxon>Tracheophyta</taxon>
        <taxon>Spermatophyta</taxon>
        <taxon>Magnoliopsida</taxon>
        <taxon>Liliopsida</taxon>
        <taxon>Araceae</taxon>
        <taxon>Aroideae</taxon>
        <taxon>Colocasieae</taxon>
        <taxon>Colocasia</taxon>
    </lineage>
</organism>
<sequence length="182" mass="19545">MVPAHPRRRPPGGVKPARRPPAASGFPGREGSNGGDPSPHCSRTIIVSTNHGCVLSFHLSRYKTAASGARRAGKEGRGGPRERVMPKTPTRPAVARLLCGKRERGCGWDGRMEMGCSPHPRSPLSVCVSVSFSLQEVFDTVRGSKQSAFAGVASSRFTWIGRVDHAECSLPYMHSVEMAAIK</sequence>
<evidence type="ECO:0000313" key="3">
    <source>
        <dbReference type="Proteomes" id="UP000652761"/>
    </source>
</evidence>